<dbReference type="EMBL" id="UYYA01000385">
    <property type="protein sequence ID" value="VDM53711.1"/>
    <property type="molecule type" value="Genomic_DNA"/>
</dbReference>
<keyword evidence="3" id="KW-1185">Reference proteome</keyword>
<name>A0A158PEL0_ANGCS</name>
<feature type="compositionally biased region" description="Basic and acidic residues" evidence="1">
    <location>
        <begin position="72"/>
        <end position="81"/>
    </location>
</feature>
<dbReference type="Proteomes" id="UP000267027">
    <property type="component" value="Unassembled WGS sequence"/>
</dbReference>
<sequence length="716" mass="81546">MQLLDAIDKLKEYFYRERMENHWLLPSISPLLSLTAYELEKTRENSSTGANGGTQAADDSSRTVPNGQSSKEISESTRQRMDQLLFRVSSKAHSTQKEELGDNEEKLRSKPSMRSIMTIELTENDVHEGRAIGEDELNAQLRTVMETEEVRNSQSGRFRRSVVVDRPPNSNSVIEDNSSSQIMDELHFNEEVCSNFHLQSSPMDFLAFVQLYRIYSDCALFLGRPINSMEDYKDEKTIVKKELMLEVMDCIRDLMSVLSIQTNKNNPDNHGEGHSETSGNLQRKIFSVEQAERQGGRTEESGERTAEETPAIEDVKIHEKSQPTKVDDRNHKESEEKQENRQLQSHSESEHKKKDGENPTENKDYEARKENGLSDAFLEKQSRVNFIESTGRSKEEETQASENSRELKREPGITSSEGYRTTGNDSLHKTSALTDRAGINASSKTIDENPLLKYGTSYKYHIQSHINTSTRTPGFKHTVLNGFVIAVDIVPATRLRFTEIRVLQSEYGDQSVSDDIAVHVSDNIRVEYHGQHLPENICAYHKEYTVYDQSYQLLYLITRNALGTLYCTVYRLLNLFPGDNDPLMFDIRYVNNFEMHFLNKVRTNWMEDPYSESVFYATANGNITSIHALPMNRILSALQDGISGKRVFSYDSSTRSVISISGSLLFSQHLQNGYSTVYIRSFANLTQYSIGLSCTINAEEQTASDLRLSITIVRFV</sequence>
<organism evidence="4">
    <name type="scientific">Angiostrongylus costaricensis</name>
    <name type="common">Nematode worm</name>
    <dbReference type="NCBI Taxonomy" id="334426"/>
    <lineage>
        <taxon>Eukaryota</taxon>
        <taxon>Metazoa</taxon>
        <taxon>Ecdysozoa</taxon>
        <taxon>Nematoda</taxon>
        <taxon>Chromadorea</taxon>
        <taxon>Rhabditida</taxon>
        <taxon>Rhabditina</taxon>
        <taxon>Rhabditomorpha</taxon>
        <taxon>Strongyloidea</taxon>
        <taxon>Metastrongylidae</taxon>
        <taxon>Angiostrongylus</taxon>
    </lineage>
</organism>
<reference evidence="2 3" key="2">
    <citation type="submission" date="2018-11" db="EMBL/GenBank/DDBJ databases">
        <authorList>
            <consortium name="Pathogen Informatics"/>
        </authorList>
    </citation>
    <scope>NUCLEOTIDE SEQUENCE [LARGE SCALE GENOMIC DNA]</scope>
    <source>
        <strain evidence="2 3">Costa Rica</strain>
    </source>
</reference>
<reference evidence="4" key="1">
    <citation type="submission" date="2016-04" db="UniProtKB">
        <authorList>
            <consortium name="WormBaseParasite"/>
        </authorList>
    </citation>
    <scope>IDENTIFICATION</scope>
</reference>
<evidence type="ECO:0000313" key="4">
    <source>
        <dbReference type="WBParaSite" id="ACOC_0000212501-mRNA-1"/>
    </source>
</evidence>
<feature type="compositionally biased region" description="Polar residues" evidence="1">
    <location>
        <begin position="413"/>
        <end position="430"/>
    </location>
</feature>
<dbReference type="OrthoDB" id="5801491at2759"/>
<evidence type="ECO:0000313" key="2">
    <source>
        <dbReference type="EMBL" id="VDM53711.1"/>
    </source>
</evidence>
<feature type="region of interest" description="Disordered" evidence="1">
    <location>
        <begin position="262"/>
        <end position="430"/>
    </location>
</feature>
<feature type="compositionally biased region" description="Polar residues" evidence="1">
    <location>
        <begin position="45"/>
        <end position="71"/>
    </location>
</feature>
<feature type="compositionally biased region" description="Basic and acidic residues" evidence="1">
    <location>
        <begin position="95"/>
        <end position="108"/>
    </location>
</feature>
<feature type="compositionally biased region" description="Basic and acidic residues" evidence="1">
    <location>
        <begin position="391"/>
        <end position="411"/>
    </location>
</feature>
<feature type="compositionally biased region" description="Basic and acidic residues" evidence="1">
    <location>
        <begin position="347"/>
        <end position="382"/>
    </location>
</feature>
<feature type="compositionally biased region" description="Basic and acidic residues" evidence="1">
    <location>
        <begin position="290"/>
        <end position="340"/>
    </location>
</feature>
<protein>
    <submittedName>
        <fullName evidence="4">C2 DOCK-type domain-containing protein</fullName>
    </submittedName>
</protein>
<evidence type="ECO:0000313" key="3">
    <source>
        <dbReference type="Proteomes" id="UP000267027"/>
    </source>
</evidence>
<proteinExistence type="predicted"/>
<dbReference type="AlphaFoldDB" id="A0A158PEL0"/>
<accession>A0A158PEL0</accession>
<gene>
    <name evidence="2" type="ORF">ACOC_LOCUS2126</name>
</gene>
<evidence type="ECO:0000256" key="1">
    <source>
        <dbReference type="SAM" id="MobiDB-lite"/>
    </source>
</evidence>
<feature type="region of interest" description="Disordered" evidence="1">
    <location>
        <begin position="43"/>
        <end position="110"/>
    </location>
</feature>
<dbReference type="WBParaSite" id="ACOC_0000212501-mRNA-1">
    <property type="protein sequence ID" value="ACOC_0000212501-mRNA-1"/>
    <property type="gene ID" value="ACOC_0000212501"/>
</dbReference>